<feature type="transmembrane region" description="Helical" evidence="2">
    <location>
        <begin position="450"/>
        <end position="470"/>
    </location>
</feature>
<keyword evidence="2" id="KW-0812">Transmembrane</keyword>
<keyword evidence="4" id="KW-1185">Reference proteome</keyword>
<dbReference type="Proteomes" id="UP001279734">
    <property type="component" value="Unassembled WGS sequence"/>
</dbReference>
<reference evidence="3" key="1">
    <citation type="submission" date="2023-05" db="EMBL/GenBank/DDBJ databases">
        <title>Nepenthes gracilis genome sequencing.</title>
        <authorList>
            <person name="Fukushima K."/>
        </authorList>
    </citation>
    <scope>NUCLEOTIDE SEQUENCE</scope>
    <source>
        <strain evidence="3">SING2019-196</strain>
    </source>
</reference>
<evidence type="ECO:0000256" key="1">
    <source>
        <dbReference type="SAM" id="MobiDB-lite"/>
    </source>
</evidence>
<sequence>MASNRQSSWAYCLTIKKTTASAKSDLFVSVTHRACSFKTLKLKVSSCKGSSNAESSSPNSSDSPENSIDRVKLALGRAKEYKKSLISKKIEHASEDQEGELSESKSENGGSVSGEGDGGKKKALEAVRVSFENAKEYKKNKGILGSSNLIGESEKLPGLKGENGSNLRKGNDENIVTKKELKISSIDFMGLDFADKKKTRGLPAGLIPIGDPFPEDDLPEVELLVGDADKFGNSTPWQPKKASEENLSLYKPKVSTWGVFPRPRNISKTFGGGRIIRPGEALETSEDKAAKEAHTRELLAAYKNKIGLNIDAELKAECEKALKDGDSLMDLGKLKEALPYYQKVMDKLAFRSEIHGLAALQWSICQDSLNRPDEARVMYEKLQSHPNAQVSKKARQLIFGFQAMEMMRERSSAPRHTGFDKLFDAFVEDEDGFAMRNNESEGDAPLTEEALQYLVILAAPILIVLLLITAKIRA</sequence>
<dbReference type="PANTHER" id="PTHR35482:SF1">
    <property type="entry name" value="CYTOCHROME C OXIDASE SUBUNIT"/>
    <property type="match status" value="1"/>
</dbReference>
<accession>A0AAD3T2B7</accession>
<comment type="caution">
    <text evidence="3">The sequence shown here is derived from an EMBL/GenBank/DDBJ whole genome shotgun (WGS) entry which is preliminary data.</text>
</comment>
<feature type="region of interest" description="Disordered" evidence="1">
    <location>
        <begin position="48"/>
        <end position="70"/>
    </location>
</feature>
<dbReference type="AlphaFoldDB" id="A0AAD3T2B7"/>
<evidence type="ECO:0000256" key="2">
    <source>
        <dbReference type="SAM" id="Phobius"/>
    </source>
</evidence>
<keyword evidence="2" id="KW-1133">Transmembrane helix</keyword>
<feature type="compositionally biased region" description="Low complexity" evidence="1">
    <location>
        <begin position="50"/>
        <end position="66"/>
    </location>
</feature>
<dbReference type="PANTHER" id="PTHR35482">
    <property type="entry name" value="CYTOCHROME C OXIDASE SUBUNIT"/>
    <property type="match status" value="1"/>
</dbReference>
<proteinExistence type="predicted"/>
<gene>
    <name evidence="3" type="ORF">Nepgr_023299</name>
</gene>
<organism evidence="3 4">
    <name type="scientific">Nepenthes gracilis</name>
    <name type="common">Slender pitcher plant</name>
    <dbReference type="NCBI Taxonomy" id="150966"/>
    <lineage>
        <taxon>Eukaryota</taxon>
        <taxon>Viridiplantae</taxon>
        <taxon>Streptophyta</taxon>
        <taxon>Embryophyta</taxon>
        <taxon>Tracheophyta</taxon>
        <taxon>Spermatophyta</taxon>
        <taxon>Magnoliopsida</taxon>
        <taxon>eudicotyledons</taxon>
        <taxon>Gunneridae</taxon>
        <taxon>Pentapetalae</taxon>
        <taxon>Caryophyllales</taxon>
        <taxon>Nepenthaceae</taxon>
        <taxon>Nepenthes</taxon>
    </lineage>
</organism>
<keyword evidence="2" id="KW-0472">Membrane</keyword>
<dbReference type="EMBL" id="BSYO01000023">
    <property type="protein sequence ID" value="GMH21457.1"/>
    <property type="molecule type" value="Genomic_DNA"/>
</dbReference>
<protein>
    <submittedName>
        <fullName evidence="3">Uncharacterized protein</fullName>
    </submittedName>
</protein>
<evidence type="ECO:0000313" key="3">
    <source>
        <dbReference type="EMBL" id="GMH21457.1"/>
    </source>
</evidence>
<feature type="region of interest" description="Disordered" evidence="1">
    <location>
        <begin position="90"/>
        <end position="119"/>
    </location>
</feature>
<evidence type="ECO:0000313" key="4">
    <source>
        <dbReference type="Proteomes" id="UP001279734"/>
    </source>
</evidence>
<name>A0AAD3T2B7_NEPGR</name>